<reference evidence="1" key="2">
    <citation type="journal article" date="2020" name="Nat. Commun.">
        <title>Large-scale genome sequencing of mycorrhizal fungi provides insights into the early evolution of symbiotic traits.</title>
        <authorList>
            <person name="Miyauchi S."/>
            <person name="Kiss E."/>
            <person name="Kuo A."/>
            <person name="Drula E."/>
            <person name="Kohler A."/>
            <person name="Sanchez-Garcia M."/>
            <person name="Morin E."/>
            <person name="Andreopoulos B."/>
            <person name="Barry K.W."/>
            <person name="Bonito G."/>
            <person name="Buee M."/>
            <person name="Carver A."/>
            <person name="Chen C."/>
            <person name="Cichocki N."/>
            <person name="Clum A."/>
            <person name="Culley D."/>
            <person name="Crous P.W."/>
            <person name="Fauchery L."/>
            <person name="Girlanda M."/>
            <person name="Hayes R.D."/>
            <person name="Keri Z."/>
            <person name="LaButti K."/>
            <person name="Lipzen A."/>
            <person name="Lombard V."/>
            <person name="Magnuson J."/>
            <person name="Maillard F."/>
            <person name="Murat C."/>
            <person name="Nolan M."/>
            <person name="Ohm R.A."/>
            <person name="Pangilinan J."/>
            <person name="Pereira M.F."/>
            <person name="Perotto S."/>
            <person name="Peter M."/>
            <person name="Pfister S."/>
            <person name="Riley R."/>
            <person name="Sitrit Y."/>
            <person name="Stielow J.B."/>
            <person name="Szollosi G."/>
            <person name="Zifcakova L."/>
            <person name="Stursova M."/>
            <person name="Spatafora J.W."/>
            <person name="Tedersoo L."/>
            <person name="Vaario L.M."/>
            <person name="Yamada A."/>
            <person name="Yan M."/>
            <person name="Wang P."/>
            <person name="Xu J."/>
            <person name="Bruns T."/>
            <person name="Baldrian P."/>
            <person name="Vilgalys R."/>
            <person name="Dunand C."/>
            <person name="Henrissat B."/>
            <person name="Grigoriev I.V."/>
            <person name="Hibbett D."/>
            <person name="Nagy L.G."/>
            <person name="Martin F.M."/>
        </authorList>
    </citation>
    <scope>NUCLEOTIDE SEQUENCE</scope>
    <source>
        <strain evidence="1">Prilba</strain>
    </source>
</reference>
<proteinExistence type="predicted"/>
<protein>
    <submittedName>
        <fullName evidence="1">Uncharacterized protein</fullName>
    </submittedName>
</protein>
<evidence type="ECO:0000313" key="1">
    <source>
        <dbReference type="EMBL" id="KAF8471448.1"/>
    </source>
</evidence>
<reference evidence="1" key="1">
    <citation type="submission" date="2019-10" db="EMBL/GenBank/DDBJ databases">
        <authorList>
            <consortium name="DOE Joint Genome Institute"/>
            <person name="Kuo A."/>
            <person name="Miyauchi S."/>
            <person name="Kiss E."/>
            <person name="Drula E."/>
            <person name="Kohler A."/>
            <person name="Sanchez-Garcia M."/>
            <person name="Andreopoulos B."/>
            <person name="Barry K.W."/>
            <person name="Bonito G."/>
            <person name="Buee M."/>
            <person name="Carver A."/>
            <person name="Chen C."/>
            <person name="Cichocki N."/>
            <person name="Clum A."/>
            <person name="Culley D."/>
            <person name="Crous P.W."/>
            <person name="Fauchery L."/>
            <person name="Girlanda M."/>
            <person name="Hayes R."/>
            <person name="Keri Z."/>
            <person name="LaButti K."/>
            <person name="Lipzen A."/>
            <person name="Lombard V."/>
            <person name="Magnuson J."/>
            <person name="Maillard F."/>
            <person name="Morin E."/>
            <person name="Murat C."/>
            <person name="Nolan M."/>
            <person name="Ohm R."/>
            <person name="Pangilinan J."/>
            <person name="Pereira M."/>
            <person name="Perotto S."/>
            <person name="Peter M."/>
            <person name="Riley R."/>
            <person name="Sitrit Y."/>
            <person name="Stielow B."/>
            <person name="Szollosi G."/>
            <person name="Zifcakova L."/>
            <person name="Stursova M."/>
            <person name="Spatafora J.W."/>
            <person name="Tedersoo L."/>
            <person name="Vaario L.-M."/>
            <person name="Yamada A."/>
            <person name="Yan M."/>
            <person name="Wang P."/>
            <person name="Xu J."/>
            <person name="Bruns T."/>
            <person name="Baldrian P."/>
            <person name="Vilgalys R."/>
            <person name="Henrissat B."/>
            <person name="Grigoriev I.V."/>
            <person name="Hibbett D."/>
            <person name="Nagy L.G."/>
            <person name="Martin F.M."/>
        </authorList>
    </citation>
    <scope>NUCLEOTIDE SEQUENCE</scope>
    <source>
        <strain evidence="1">Prilba</strain>
    </source>
</reference>
<comment type="caution">
    <text evidence="1">The sequence shown here is derived from an EMBL/GenBank/DDBJ whole genome shotgun (WGS) entry which is preliminary data.</text>
</comment>
<sequence>MLQLVVVIVDNENIGKLLCESAPDNWEILLQQGRRRLSAYHGRGGRGVELSKLKKTTSSTTVVTSSDLTKRYKMKMGAERKHFYTEPTSQKFPYLRLYGHHTLALTPLHSLPSTLPEIAGKIVSAMVSRFHAHADSPDVSACSVARCSVAGFSAINCSTCSFLVTQQPKKKKRTALSRSLSHSKTQGKTCKGCTRSSHQSALGLSRAYATALRLDTQHYSPEQQTVRLRKPDQTPHQHVIVRYESLPQAAFGEPYERGLPPRIPASSAATGVVVLLDLPCVYWATSGYSLIEMDELCWQQGWQFCPQLLEYRDEAGGVLCITIGTTKQNGEHRVEIGRLFK</sequence>
<organism evidence="1 2">
    <name type="scientific">Russula ochroleuca</name>
    <dbReference type="NCBI Taxonomy" id="152965"/>
    <lineage>
        <taxon>Eukaryota</taxon>
        <taxon>Fungi</taxon>
        <taxon>Dikarya</taxon>
        <taxon>Basidiomycota</taxon>
        <taxon>Agaricomycotina</taxon>
        <taxon>Agaricomycetes</taxon>
        <taxon>Russulales</taxon>
        <taxon>Russulaceae</taxon>
        <taxon>Russula</taxon>
    </lineage>
</organism>
<name>A0A9P5JY54_9AGAM</name>
<keyword evidence="2" id="KW-1185">Reference proteome</keyword>
<dbReference type="AlphaFoldDB" id="A0A9P5JY54"/>
<dbReference type="EMBL" id="WHVB01000023">
    <property type="protein sequence ID" value="KAF8471448.1"/>
    <property type="molecule type" value="Genomic_DNA"/>
</dbReference>
<evidence type="ECO:0000313" key="2">
    <source>
        <dbReference type="Proteomes" id="UP000759537"/>
    </source>
</evidence>
<dbReference type="Proteomes" id="UP000759537">
    <property type="component" value="Unassembled WGS sequence"/>
</dbReference>
<accession>A0A9P5JY54</accession>
<gene>
    <name evidence="1" type="ORF">DFH94DRAFT_847412</name>
</gene>